<dbReference type="EMBL" id="GG685288">
    <property type="protein sequence ID" value="EER00080.1"/>
    <property type="molecule type" value="Genomic_DNA"/>
</dbReference>
<feature type="transmembrane region" description="Helical" evidence="1">
    <location>
        <begin position="28"/>
        <end position="49"/>
    </location>
</feature>
<protein>
    <submittedName>
        <fullName evidence="2">Uncharacterized protein</fullName>
    </submittedName>
</protein>
<dbReference type="AlphaFoldDB" id="C5LTB2"/>
<feature type="transmembrane region" description="Helical" evidence="1">
    <location>
        <begin position="69"/>
        <end position="90"/>
    </location>
</feature>
<sequence>MVVAALIVVEEDAGFRRWILGNSYKNEVIFVSLPLIKFVFAFTLAAFIGNVLLSIEVGVAGAFEASSRARLLCAIPEGLLLAAVLCPFAIRYVRDREALINQIKTFEMDNTKCTVRHEEHIFPL</sequence>
<keyword evidence="1" id="KW-1133">Transmembrane helix</keyword>
<keyword evidence="3" id="KW-1185">Reference proteome</keyword>
<accession>C5LTB2</accession>
<organism evidence="3">
    <name type="scientific">Perkinsus marinus (strain ATCC 50983 / TXsc)</name>
    <dbReference type="NCBI Taxonomy" id="423536"/>
    <lineage>
        <taxon>Eukaryota</taxon>
        <taxon>Sar</taxon>
        <taxon>Alveolata</taxon>
        <taxon>Perkinsozoa</taxon>
        <taxon>Perkinsea</taxon>
        <taxon>Perkinsida</taxon>
        <taxon>Perkinsidae</taxon>
        <taxon>Perkinsus</taxon>
    </lineage>
</organism>
<evidence type="ECO:0000313" key="3">
    <source>
        <dbReference type="Proteomes" id="UP000007800"/>
    </source>
</evidence>
<dbReference type="GeneID" id="9049775"/>
<name>C5LTB2_PERM5</name>
<dbReference type="RefSeq" id="XP_002767362.1">
    <property type="nucleotide sequence ID" value="XM_002767316.1"/>
</dbReference>
<dbReference type="Proteomes" id="UP000007800">
    <property type="component" value="Unassembled WGS sequence"/>
</dbReference>
<evidence type="ECO:0000256" key="1">
    <source>
        <dbReference type="SAM" id="Phobius"/>
    </source>
</evidence>
<keyword evidence="1" id="KW-0472">Membrane</keyword>
<keyword evidence="1" id="KW-0812">Transmembrane</keyword>
<evidence type="ECO:0000313" key="2">
    <source>
        <dbReference type="EMBL" id="EER00080.1"/>
    </source>
</evidence>
<dbReference type="InParanoid" id="C5LTB2"/>
<dbReference type="OrthoDB" id="413210at2759"/>
<reference evidence="2 3" key="1">
    <citation type="submission" date="2008-07" db="EMBL/GenBank/DDBJ databases">
        <authorList>
            <person name="El-Sayed N."/>
            <person name="Caler E."/>
            <person name="Inman J."/>
            <person name="Amedeo P."/>
            <person name="Hass B."/>
            <person name="Wortman J."/>
        </authorList>
    </citation>
    <scope>NUCLEOTIDE SEQUENCE [LARGE SCALE GENOMIC DNA]</scope>
    <source>
        <strain evidence="3">ATCC 50983 / TXsc</strain>
    </source>
</reference>
<gene>
    <name evidence="2" type="ORF">Pmar_PMAR024557</name>
</gene>
<proteinExistence type="predicted"/>